<accession>A0AC60QDI1</accession>
<dbReference type="EMBL" id="JABSTQ010009180">
    <property type="protein sequence ID" value="KAG0432061.1"/>
    <property type="molecule type" value="Genomic_DNA"/>
</dbReference>
<gene>
    <name evidence="1" type="ORF">HPB47_021201</name>
</gene>
<dbReference type="Proteomes" id="UP000805193">
    <property type="component" value="Unassembled WGS sequence"/>
</dbReference>
<reference evidence="1 2" key="1">
    <citation type="journal article" date="2020" name="Cell">
        <title>Large-Scale Comparative Analyses of Tick Genomes Elucidate Their Genetic Diversity and Vector Capacities.</title>
        <authorList>
            <consortium name="Tick Genome and Microbiome Consortium (TIGMIC)"/>
            <person name="Jia N."/>
            <person name="Wang J."/>
            <person name="Shi W."/>
            <person name="Du L."/>
            <person name="Sun Y."/>
            <person name="Zhan W."/>
            <person name="Jiang J.F."/>
            <person name="Wang Q."/>
            <person name="Zhang B."/>
            <person name="Ji P."/>
            <person name="Bell-Sakyi L."/>
            <person name="Cui X.M."/>
            <person name="Yuan T.T."/>
            <person name="Jiang B.G."/>
            <person name="Yang W.F."/>
            <person name="Lam T.T."/>
            <person name="Chang Q.C."/>
            <person name="Ding S.J."/>
            <person name="Wang X.J."/>
            <person name="Zhu J.G."/>
            <person name="Ruan X.D."/>
            <person name="Zhao L."/>
            <person name="Wei J.T."/>
            <person name="Ye R.Z."/>
            <person name="Que T.C."/>
            <person name="Du C.H."/>
            <person name="Zhou Y.H."/>
            <person name="Cheng J.X."/>
            <person name="Dai P.F."/>
            <person name="Guo W.B."/>
            <person name="Han X.H."/>
            <person name="Huang E.J."/>
            <person name="Li L.F."/>
            <person name="Wei W."/>
            <person name="Gao Y.C."/>
            <person name="Liu J.Z."/>
            <person name="Shao H.Z."/>
            <person name="Wang X."/>
            <person name="Wang C.C."/>
            <person name="Yang T.C."/>
            <person name="Huo Q.B."/>
            <person name="Li W."/>
            <person name="Chen H.Y."/>
            <person name="Chen S.E."/>
            <person name="Zhou L.G."/>
            <person name="Ni X.B."/>
            <person name="Tian J.H."/>
            <person name="Sheng Y."/>
            <person name="Liu T."/>
            <person name="Pan Y.S."/>
            <person name="Xia L.Y."/>
            <person name="Li J."/>
            <person name="Zhao F."/>
            <person name="Cao W.C."/>
        </authorList>
    </citation>
    <scope>NUCLEOTIDE SEQUENCE [LARGE SCALE GENOMIC DNA]</scope>
    <source>
        <strain evidence="1">Iper-2018</strain>
    </source>
</reference>
<sequence>MKVPKDRSDSVCGSPSGALLLRLPGLCCPMRLGYGIRYPSCNVAPCAFPSSDVSLYACVCLEGCAPGGHVIRRTDVQQRRRLGQLGGSGALHVSDDSRTRPSPVVVVQCARSRISRGRGFLAARYSGNCARGGVSAAAPPTPADKWTSWYSE</sequence>
<evidence type="ECO:0000313" key="2">
    <source>
        <dbReference type="Proteomes" id="UP000805193"/>
    </source>
</evidence>
<protein>
    <submittedName>
        <fullName evidence="1">Uncharacterized protein</fullName>
    </submittedName>
</protein>
<proteinExistence type="predicted"/>
<name>A0AC60QDI1_IXOPE</name>
<organism evidence="1 2">
    <name type="scientific">Ixodes persulcatus</name>
    <name type="common">Taiga tick</name>
    <dbReference type="NCBI Taxonomy" id="34615"/>
    <lineage>
        <taxon>Eukaryota</taxon>
        <taxon>Metazoa</taxon>
        <taxon>Ecdysozoa</taxon>
        <taxon>Arthropoda</taxon>
        <taxon>Chelicerata</taxon>
        <taxon>Arachnida</taxon>
        <taxon>Acari</taxon>
        <taxon>Parasitiformes</taxon>
        <taxon>Ixodida</taxon>
        <taxon>Ixodoidea</taxon>
        <taxon>Ixodidae</taxon>
        <taxon>Ixodinae</taxon>
        <taxon>Ixodes</taxon>
    </lineage>
</organism>
<comment type="caution">
    <text evidence="1">The sequence shown here is derived from an EMBL/GenBank/DDBJ whole genome shotgun (WGS) entry which is preliminary data.</text>
</comment>
<evidence type="ECO:0000313" key="1">
    <source>
        <dbReference type="EMBL" id="KAG0432061.1"/>
    </source>
</evidence>
<keyword evidence="2" id="KW-1185">Reference proteome</keyword>